<feature type="region of interest" description="Disordered" evidence="1">
    <location>
        <begin position="265"/>
        <end position="322"/>
    </location>
</feature>
<feature type="compositionally biased region" description="Low complexity" evidence="1">
    <location>
        <begin position="204"/>
        <end position="219"/>
    </location>
</feature>
<dbReference type="EMBL" id="FN649137">
    <property type="protein sequence ID" value="CBN73933.1"/>
    <property type="molecule type" value="Genomic_DNA"/>
</dbReference>
<keyword evidence="2" id="KW-0732">Signal</keyword>
<dbReference type="OrthoDB" id="10418769at2759"/>
<proteinExistence type="predicted"/>
<evidence type="ECO:0000256" key="1">
    <source>
        <dbReference type="SAM" id="MobiDB-lite"/>
    </source>
</evidence>
<reference evidence="3 4" key="1">
    <citation type="journal article" date="2010" name="Nature">
        <title>The Ectocarpus genome and the independent evolution of multicellularity in brown algae.</title>
        <authorList>
            <person name="Cock J.M."/>
            <person name="Sterck L."/>
            <person name="Rouze P."/>
            <person name="Scornet D."/>
            <person name="Allen A.E."/>
            <person name="Amoutzias G."/>
            <person name="Anthouard V."/>
            <person name="Artiguenave F."/>
            <person name="Aury J.M."/>
            <person name="Badger J.H."/>
            <person name="Beszteri B."/>
            <person name="Billiau K."/>
            <person name="Bonnet E."/>
            <person name="Bothwell J.H."/>
            <person name="Bowler C."/>
            <person name="Boyen C."/>
            <person name="Brownlee C."/>
            <person name="Carrano C.J."/>
            <person name="Charrier B."/>
            <person name="Cho G.Y."/>
            <person name="Coelho S.M."/>
            <person name="Collen J."/>
            <person name="Corre E."/>
            <person name="Da Silva C."/>
            <person name="Delage L."/>
            <person name="Delaroque N."/>
            <person name="Dittami S.M."/>
            <person name="Doulbeau S."/>
            <person name="Elias M."/>
            <person name="Farnham G."/>
            <person name="Gachon C.M."/>
            <person name="Gschloessl B."/>
            <person name="Heesch S."/>
            <person name="Jabbari K."/>
            <person name="Jubin C."/>
            <person name="Kawai H."/>
            <person name="Kimura K."/>
            <person name="Kloareg B."/>
            <person name="Kupper F.C."/>
            <person name="Lang D."/>
            <person name="Le Bail A."/>
            <person name="Leblanc C."/>
            <person name="Lerouge P."/>
            <person name="Lohr M."/>
            <person name="Lopez P.J."/>
            <person name="Martens C."/>
            <person name="Maumus F."/>
            <person name="Michel G."/>
            <person name="Miranda-Saavedra D."/>
            <person name="Morales J."/>
            <person name="Moreau H."/>
            <person name="Motomura T."/>
            <person name="Nagasato C."/>
            <person name="Napoli C.A."/>
            <person name="Nelson D.R."/>
            <person name="Nyvall-Collen P."/>
            <person name="Peters A.F."/>
            <person name="Pommier C."/>
            <person name="Potin P."/>
            <person name="Poulain J."/>
            <person name="Quesneville H."/>
            <person name="Read B."/>
            <person name="Rensing S.A."/>
            <person name="Ritter A."/>
            <person name="Rousvoal S."/>
            <person name="Samanta M."/>
            <person name="Samson G."/>
            <person name="Schroeder D.C."/>
            <person name="Segurens B."/>
            <person name="Strittmatter M."/>
            <person name="Tonon T."/>
            <person name="Tregear J.W."/>
            <person name="Valentin K."/>
            <person name="von Dassow P."/>
            <person name="Yamagishi T."/>
            <person name="Van de Peer Y."/>
            <person name="Wincker P."/>
        </authorList>
    </citation>
    <scope>NUCLEOTIDE SEQUENCE [LARGE SCALE GENOMIC DNA]</scope>
    <source>
        <strain evidence="4">Ec32 / CCAP1310/4</strain>
    </source>
</reference>
<accession>D8LTN6</accession>
<dbReference type="AlphaFoldDB" id="D8LTN6"/>
<name>D8LTN6_ECTSI</name>
<evidence type="ECO:0000256" key="2">
    <source>
        <dbReference type="SAM" id="SignalP"/>
    </source>
</evidence>
<keyword evidence="4" id="KW-1185">Reference proteome</keyword>
<protein>
    <submittedName>
        <fullName evidence="3">Uncharacterized protein</fullName>
    </submittedName>
</protein>
<feature type="compositionally biased region" description="Basic and acidic residues" evidence="1">
    <location>
        <begin position="293"/>
        <end position="307"/>
    </location>
</feature>
<dbReference type="InParanoid" id="D8LTN6"/>
<organism evidence="3 4">
    <name type="scientific">Ectocarpus siliculosus</name>
    <name type="common">Brown alga</name>
    <name type="synonym">Conferva siliculosa</name>
    <dbReference type="NCBI Taxonomy" id="2880"/>
    <lineage>
        <taxon>Eukaryota</taxon>
        <taxon>Sar</taxon>
        <taxon>Stramenopiles</taxon>
        <taxon>Ochrophyta</taxon>
        <taxon>PX clade</taxon>
        <taxon>Phaeophyceae</taxon>
        <taxon>Ectocarpales</taxon>
        <taxon>Ectocarpaceae</taxon>
        <taxon>Ectocarpus</taxon>
    </lineage>
</organism>
<gene>
    <name evidence="3" type="ORF">Esi_0009_0068</name>
</gene>
<feature type="chain" id="PRO_5003117522" evidence="2">
    <location>
        <begin position="22"/>
        <end position="322"/>
    </location>
</feature>
<feature type="region of interest" description="Disordered" evidence="1">
    <location>
        <begin position="27"/>
        <end position="55"/>
    </location>
</feature>
<feature type="region of interest" description="Disordered" evidence="1">
    <location>
        <begin position="190"/>
        <end position="249"/>
    </location>
</feature>
<dbReference type="Proteomes" id="UP000002630">
    <property type="component" value="Linkage Group LG07"/>
</dbReference>
<sequence length="322" mass="34576">MRPTLALLSALLASLVHFPRAERVLLFRGGGPSGSPPSKTRATGSRGLSDDDDPPPIREVVGAGAVGVLAGQLVFQSLLISAGLGVTAMTIAASSADGAGDIARSSGRMAVAAFDRGADLNERYHFTERLVNGAKITGWRLKQFDQEHAVVHRATDGAKKAWRDFKQYDEAHGLTSRAGEAMTSGLDKLAEALTPPPSSKPGGRRNSSSTSRSRSQNNSIGNNANDAARTDRGKSGYGTGKTGTGRDKLGRGFWKEAFEKGEGWRSGLWGAEDDGGRWRTKKRDGGGGGSKRVRQERQRSRDDRDEQWWNMPIWSGVDDGRE</sequence>
<evidence type="ECO:0000313" key="3">
    <source>
        <dbReference type="EMBL" id="CBN73933.1"/>
    </source>
</evidence>
<feature type="signal peptide" evidence="2">
    <location>
        <begin position="1"/>
        <end position="21"/>
    </location>
</feature>
<dbReference type="EMBL" id="FN649732">
    <property type="protein sequence ID" value="CBN73933.1"/>
    <property type="molecule type" value="Genomic_DNA"/>
</dbReference>
<evidence type="ECO:0000313" key="4">
    <source>
        <dbReference type="Proteomes" id="UP000002630"/>
    </source>
</evidence>